<sequence length="508" mass="56011">MSAIISTQPYLCQFNQQGHNENGLCMGPTEDVQGGITAAMPGGSWLGALVSGIASDMFGRKTSIQIGAIIWVIGSIIVCASVNIPMLVVGRLINGFSVGICSAQVPVYISELAPPSKRGRLVGFQQWAITWGILIMFFICYGSSFLNGTAAFRLPWGLQAIPAILLFLGLLFLPESPRWLAKKDRWDEAKAVLTLVHGKGNPNSPWVEREMGEIREVVEFERANADVSYFELLKPSMLNRTSIGVFTQIWSQLTGMNVMMYYITYVFTMAGLADSNGGNAVLLPSGIQFVINVVMTVPALLWMDRWGRRPTLLVGAFLMCLWLSINAGLFAVYSRPANPGEFPSKSESMAITGAPAKAVIASTYLFVASFAPTWGPVSWTYPPELYPLRLRGKAVALCTSANWAFNFALAYFVPPAFVNITWKTYVLFAVFCASMFIHVFFMFPETANKPLEEVEEIFDGSKPGAIKYIGIPAWKTKNSRHLVLKQERNEVSSEEKIGMEEHKENVSA</sequence>
<comment type="caution">
    <text evidence="11">The sequence shown here is derived from an EMBL/GenBank/DDBJ whole genome shotgun (WGS) entry which is preliminary data.</text>
</comment>
<keyword evidence="11" id="KW-0762">Sugar transport</keyword>
<evidence type="ECO:0000256" key="8">
    <source>
        <dbReference type="RuleBase" id="RU003346"/>
    </source>
</evidence>
<gene>
    <name evidence="11" type="ORF">QBC47DRAFT_1146</name>
</gene>
<feature type="transmembrane region" description="Helical" evidence="9">
    <location>
        <begin position="36"/>
        <end position="54"/>
    </location>
</feature>
<dbReference type="InterPro" id="IPR005829">
    <property type="entry name" value="Sugar_transporter_CS"/>
</dbReference>
<dbReference type="InterPro" id="IPR005828">
    <property type="entry name" value="MFS_sugar_transport-like"/>
</dbReference>
<dbReference type="FunFam" id="1.20.1250.20:FF:000026">
    <property type="entry name" value="MFS quinate transporter QutD"/>
    <property type="match status" value="1"/>
</dbReference>
<protein>
    <submittedName>
        <fullName evidence="11">High-affinity glucose transporter</fullName>
    </submittedName>
</protein>
<dbReference type="NCBIfam" id="TIGR00879">
    <property type="entry name" value="SP"/>
    <property type="match status" value="1"/>
</dbReference>
<evidence type="ECO:0000256" key="6">
    <source>
        <dbReference type="ARBA" id="ARBA00023136"/>
    </source>
</evidence>
<evidence type="ECO:0000256" key="4">
    <source>
        <dbReference type="ARBA" id="ARBA00022692"/>
    </source>
</evidence>
<feature type="transmembrane region" description="Helical" evidence="9">
    <location>
        <begin position="121"/>
        <end position="144"/>
    </location>
</feature>
<dbReference type="PANTHER" id="PTHR48022:SF7">
    <property type="entry name" value="MAJOR FACILITATOR SUPERFAMILY (MFS) PROFILE DOMAIN-CONTAINING PROTEIN-RELATED"/>
    <property type="match status" value="1"/>
</dbReference>
<dbReference type="InterPro" id="IPR003663">
    <property type="entry name" value="Sugar/inositol_transpt"/>
</dbReference>
<evidence type="ECO:0000313" key="11">
    <source>
        <dbReference type="EMBL" id="KAK1760149.1"/>
    </source>
</evidence>
<dbReference type="InterPro" id="IPR050360">
    <property type="entry name" value="MFS_Sugar_Transporters"/>
</dbReference>
<feature type="transmembrane region" description="Helical" evidence="9">
    <location>
        <begin position="66"/>
        <end position="86"/>
    </location>
</feature>
<evidence type="ECO:0000313" key="12">
    <source>
        <dbReference type="Proteomes" id="UP001239445"/>
    </source>
</evidence>
<evidence type="ECO:0000259" key="10">
    <source>
        <dbReference type="PROSITE" id="PS50850"/>
    </source>
</evidence>
<dbReference type="GO" id="GO:0005351">
    <property type="term" value="F:carbohydrate:proton symporter activity"/>
    <property type="evidence" value="ECO:0007669"/>
    <property type="project" value="TreeGrafter"/>
</dbReference>
<evidence type="ECO:0000256" key="9">
    <source>
        <dbReference type="SAM" id="Phobius"/>
    </source>
</evidence>
<feature type="transmembrane region" description="Helical" evidence="9">
    <location>
        <begin position="243"/>
        <end position="263"/>
    </location>
</feature>
<dbReference type="PROSITE" id="PS00217">
    <property type="entry name" value="SUGAR_TRANSPORT_2"/>
    <property type="match status" value="1"/>
</dbReference>
<dbReference type="GO" id="GO:0016020">
    <property type="term" value="C:membrane"/>
    <property type="evidence" value="ECO:0007669"/>
    <property type="project" value="UniProtKB-SubCell"/>
</dbReference>
<dbReference type="Pfam" id="PF00083">
    <property type="entry name" value="Sugar_tr"/>
    <property type="match status" value="1"/>
</dbReference>
<keyword evidence="6 9" id="KW-0472">Membrane</keyword>
<dbReference type="SUPFAM" id="SSF103473">
    <property type="entry name" value="MFS general substrate transporter"/>
    <property type="match status" value="1"/>
</dbReference>
<dbReference type="Proteomes" id="UP001239445">
    <property type="component" value="Unassembled WGS sequence"/>
</dbReference>
<keyword evidence="3 8" id="KW-0813">Transport</keyword>
<organism evidence="11 12">
    <name type="scientific">Echria macrotheca</name>
    <dbReference type="NCBI Taxonomy" id="438768"/>
    <lineage>
        <taxon>Eukaryota</taxon>
        <taxon>Fungi</taxon>
        <taxon>Dikarya</taxon>
        <taxon>Ascomycota</taxon>
        <taxon>Pezizomycotina</taxon>
        <taxon>Sordariomycetes</taxon>
        <taxon>Sordariomycetidae</taxon>
        <taxon>Sordariales</taxon>
        <taxon>Schizotheciaceae</taxon>
        <taxon>Echria</taxon>
    </lineage>
</organism>
<dbReference type="Gene3D" id="1.20.1250.20">
    <property type="entry name" value="MFS general substrate transporter like domains"/>
    <property type="match status" value="1"/>
</dbReference>
<dbReference type="InterPro" id="IPR020846">
    <property type="entry name" value="MFS_dom"/>
</dbReference>
<dbReference type="InterPro" id="IPR036259">
    <property type="entry name" value="MFS_trans_sf"/>
</dbReference>
<evidence type="ECO:0000256" key="7">
    <source>
        <dbReference type="ARBA" id="ARBA00023180"/>
    </source>
</evidence>
<dbReference type="PROSITE" id="PS00216">
    <property type="entry name" value="SUGAR_TRANSPORT_1"/>
    <property type="match status" value="2"/>
</dbReference>
<dbReference type="PRINTS" id="PR00171">
    <property type="entry name" value="SUGRTRNSPORT"/>
</dbReference>
<keyword evidence="4 9" id="KW-0812">Transmembrane</keyword>
<keyword evidence="12" id="KW-1185">Reference proteome</keyword>
<keyword evidence="5 9" id="KW-1133">Transmembrane helix</keyword>
<feature type="transmembrane region" description="Helical" evidence="9">
    <location>
        <begin position="312"/>
        <end position="334"/>
    </location>
</feature>
<dbReference type="EMBL" id="MU839827">
    <property type="protein sequence ID" value="KAK1760149.1"/>
    <property type="molecule type" value="Genomic_DNA"/>
</dbReference>
<dbReference type="PROSITE" id="PS50850">
    <property type="entry name" value="MFS"/>
    <property type="match status" value="1"/>
</dbReference>
<dbReference type="CDD" id="cd17356">
    <property type="entry name" value="MFS_HXT"/>
    <property type="match status" value="1"/>
</dbReference>
<feature type="transmembrane region" description="Helical" evidence="9">
    <location>
        <begin position="156"/>
        <end position="173"/>
    </location>
</feature>
<feature type="domain" description="Major facilitator superfamily (MFS) profile" evidence="10">
    <location>
        <begin position="1"/>
        <end position="447"/>
    </location>
</feature>
<proteinExistence type="inferred from homology"/>
<evidence type="ECO:0000256" key="2">
    <source>
        <dbReference type="ARBA" id="ARBA00010992"/>
    </source>
</evidence>
<dbReference type="PANTHER" id="PTHR48022">
    <property type="entry name" value="PLASTIDIC GLUCOSE TRANSPORTER 4"/>
    <property type="match status" value="1"/>
</dbReference>
<evidence type="ECO:0000256" key="3">
    <source>
        <dbReference type="ARBA" id="ARBA00022448"/>
    </source>
</evidence>
<comment type="subcellular location">
    <subcellularLocation>
        <location evidence="1">Membrane</location>
        <topology evidence="1">Multi-pass membrane protein</topology>
    </subcellularLocation>
</comment>
<comment type="similarity">
    <text evidence="2 8">Belongs to the major facilitator superfamily. Sugar transporter (TC 2.A.1.1) family.</text>
</comment>
<feature type="transmembrane region" description="Helical" evidence="9">
    <location>
        <begin position="283"/>
        <end position="303"/>
    </location>
</feature>
<keyword evidence="7" id="KW-0325">Glycoprotein</keyword>
<name>A0AAJ0BKV9_9PEZI</name>
<evidence type="ECO:0000256" key="5">
    <source>
        <dbReference type="ARBA" id="ARBA00022989"/>
    </source>
</evidence>
<dbReference type="AlphaFoldDB" id="A0AAJ0BKV9"/>
<feature type="transmembrane region" description="Helical" evidence="9">
    <location>
        <begin position="394"/>
        <end position="413"/>
    </location>
</feature>
<evidence type="ECO:0000256" key="1">
    <source>
        <dbReference type="ARBA" id="ARBA00004141"/>
    </source>
</evidence>
<reference evidence="11" key="1">
    <citation type="submission" date="2023-06" db="EMBL/GenBank/DDBJ databases">
        <title>Genome-scale phylogeny and comparative genomics of the fungal order Sordariales.</title>
        <authorList>
            <consortium name="Lawrence Berkeley National Laboratory"/>
            <person name="Hensen N."/>
            <person name="Bonometti L."/>
            <person name="Westerberg I."/>
            <person name="Brannstrom I.O."/>
            <person name="Guillou S."/>
            <person name="Cros-Aarteil S."/>
            <person name="Calhoun S."/>
            <person name="Haridas S."/>
            <person name="Kuo A."/>
            <person name="Mondo S."/>
            <person name="Pangilinan J."/>
            <person name="Riley R."/>
            <person name="Labutti K."/>
            <person name="Andreopoulos B."/>
            <person name="Lipzen A."/>
            <person name="Chen C."/>
            <person name="Yanf M."/>
            <person name="Daum C."/>
            <person name="Ng V."/>
            <person name="Clum A."/>
            <person name="Steindorff A."/>
            <person name="Ohm R."/>
            <person name="Martin F."/>
            <person name="Silar P."/>
            <person name="Natvig D."/>
            <person name="Lalanne C."/>
            <person name="Gautier V."/>
            <person name="Ament-Velasquez S.L."/>
            <person name="Kruys A."/>
            <person name="Hutchinson M.I."/>
            <person name="Powell A.J."/>
            <person name="Barry K."/>
            <person name="Miller A.N."/>
            <person name="Grigoriev I.V."/>
            <person name="Debuchy R."/>
            <person name="Gladieux P."/>
            <person name="Thoren M.H."/>
            <person name="Johannesson H."/>
        </authorList>
    </citation>
    <scope>NUCLEOTIDE SEQUENCE</scope>
    <source>
        <strain evidence="11">PSN4</strain>
    </source>
</reference>
<feature type="transmembrane region" description="Helical" evidence="9">
    <location>
        <begin position="92"/>
        <end position="109"/>
    </location>
</feature>
<feature type="transmembrane region" description="Helical" evidence="9">
    <location>
        <begin position="425"/>
        <end position="443"/>
    </location>
</feature>
<feature type="transmembrane region" description="Helical" evidence="9">
    <location>
        <begin position="354"/>
        <end position="374"/>
    </location>
</feature>
<accession>A0AAJ0BKV9</accession>